<organism evidence="1 2">
    <name type="scientific">Argiope bruennichi</name>
    <name type="common">Wasp spider</name>
    <name type="synonym">Aranea bruennichi</name>
    <dbReference type="NCBI Taxonomy" id="94029"/>
    <lineage>
        <taxon>Eukaryota</taxon>
        <taxon>Metazoa</taxon>
        <taxon>Ecdysozoa</taxon>
        <taxon>Arthropoda</taxon>
        <taxon>Chelicerata</taxon>
        <taxon>Arachnida</taxon>
        <taxon>Araneae</taxon>
        <taxon>Araneomorphae</taxon>
        <taxon>Entelegynae</taxon>
        <taxon>Araneoidea</taxon>
        <taxon>Araneidae</taxon>
        <taxon>Argiope</taxon>
    </lineage>
</organism>
<name>A0A8T0FAD2_ARGBR</name>
<proteinExistence type="predicted"/>
<dbReference type="AlphaFoldDB" id="A0A8T0FAD2"/>
<sequence>MTITSVQASKFKTVKNASIRSLGKLSSSTNELKKFPRNLLFDTRLMTEGNKFKVSFLDCPSTLHEER</sequence>
<evidence type="ECO:0000313" key="2">
    <source>
        <dbReference type="Proteomes" id="UP000807504"/>
    </source>
</evidence>
<gene>
    <name evidence="1" type="ORF">HNY73_008120</name>
</gene>
<protein>
    <submittedName>
        <fullName evidence="1">Uncharacterized protein</fullName>
    </submittedName>
</protein>
<keyword evidence="2" id="KW-1185">Reference proteome</keyword>
<reference evidence="1" key="1">
    <citation type="journal article" date="2020" name="bioRxiv">
        <title>Chromosome-level reference genome of the European wasp spider Argiope bruennichi: a resource for studies on range expansion and evolutionary adaptation.</title>
        <authorList>
            <person name="Sheffer M.M."/>
            <person name="Hoppe A."/>
            <person name="Krehenwinkel H."/>
            <person name="Uhl G."/>
            <person name="Kuss A.W."/>
            <person name="Jensen L."/>
            <person name="Jensen C."/>
            <person name="Gillespie R.G."/>
            <person name="Hoff K.J."/>
            <person name="Prost S."/>
        </authorList>
    </citation>
    <scope>NUCLEOTIDE SEQUENCE</scope>
</reference>
<reference evidence="1" key="2">
    <citation type="submission" date="2020-06" db="EMBL/GenBank/DDBJ databases">
        <authorList>
            <person name="Sheffer M."/>
        </authorList>
    </citation>
    <scope>NUCLEOTIDE SEQUENCE</scope>
</reference>
<accession>A0A8T0FAD2</accession>
<comment type="caution">
    <text evidence="1">The sequence shown here is derived from an EMBL/GenBank/DDBJ whole genome shotgun (WGS) entry which is preliminary data.</text>
</comment>
<dbReference type="Proteomes" id="UP000807504">
    <property type="component" value="Unassembled WGS sequence"/>
</dbReference>
<dbReference type="EMBL" id="JABXBU010000015">
    <property type="protein sequence ID" value="KAF8786399.1"/>
    <property type="molecule type" value="Genomic_DNA"/>
</dbReference>
<evidence type="ECO:0000313" key="1">
    <source>
        <dbReference type="EMBL" id="KAF8786399.1"/>
    </source>
</evidence>